<name>A0AAC9IVC1_9BURK</name>
<reference evidence="1" key="1">
    <citation type="journal article" date="2017" name="Appl. Environ. Microbiol.">
        <title>Microdiversification of a pelagic Polynucleobacter species is mainly driven by acquisition of genomic islands from a partially interspecific gene pool.</title>
        <authorList>
            <person name="Hoetzinger M."/>
            <person name="Hahn M.W."/>
            <person name="Jezberova J."/>
            <person name="Schmidt J."/>
            <person name="Koll U."/>
        </authorList>
    </citation>
    <scope>NUCLEOTIDE SEQUENCE</scope>
    <source>
        <strain evidence="1">MWH-RechtKol4</strain>
    </source>
</reference>
<evidence type="ECO:0000313" key="2">
    <source>
        <dbReference type="Proteomes" id="UP000182060"/>
    </source>
</evidence>
<dbReference type="AlphaFoldDB" id="A0AAC9IVC1"/>
<organism evidence="1 2">
    <name type="scientific">Polynucleobacter asymbioticus</name>
    <dbReference type="NCBI Taxonomy" id="576611"/>
    <lineage>
        <taxon>Bacteria</taxon>
        <taxon>Pseudomonadati</taxon>
        <taxon>Pseudomonadota</taxon>
        <taxon>Betaproteobacteria</taxon>
        <taxon>Burkholderiales</taxon>
        <taxon>Burkholderiaceae</taxon>
        <taxon>Polynucleobacter</taxon>
    </lineage>
</organism>
<gene>
    <name evidence="1" type="ORF">AOC25_06715</name>
</gene>
<dbReference type="EMBL" id="CP015017">
    <property type="protein sequence ID" value="APC01323.1"/>
    <property type="molecule type" value="Genomic_DNA"/>
</dbReference>
<evidence type="ECO:0000313" key="1">
    <source>
        <dbReference type="EMBL" id="APC01323.1"/>
    </source>
</evidence>
<protein>
    <submittedName>
        <fullName evidence="1">Uncharacterized protein</fullName>
    </submittedName>
</protein>
<proteinExistence type="predicted"/>
<dbReference type="Proteomes" id="UP000182060">
    <property type="component" value="Chromosome"/>
</dbReference>
<sequence>MAKNWAFQSAGAVATGVNPTVPLPATYSTGSLLVIVAATSRTSYPFTTPSGWSVGLLNGSINTYLSVWYKFAGASESSVSLTNSESTSVAVMLAYSNVLALDVLGLDKNATSSSLLTNNLTTTTANDLVISCFSIRATTSQAITAGSGYTSRVNYAGDANFASFLIGDENTAIAGATTARTATGAVSALWDTFAISFQQNLNTGNFFFMFN</sequence>
<accession>A0AAC9IVC1</accession>
<dbReference type="RefSeq" id="WP_071540131.1">
    <property type="nucleotide sequence ID" value="NZ_CP015017.1"/>
</dbReference>